<accession>A0A383EKQ9</accession>
<sequence>GDGVVNHQVSTEPVAVFIKASGWAVVAFSRVVDGKTLIFGYKQDSQDFVDQETSSVWDAAGRATGGPMSGVQLKRLNTRRSSRLHRAYGSIGFS</sequence>
<feature type="non-terminal residue" evidence="1">
    <location>
        <position position="1"/>
    </location>
</feature>
<evidence type="ECO:0000313" key="1">
    <source>
        <dbReference type="EMBL" id="SVE56668.1"/>
    </source>
</evidence>
<gene>
    <name evidence="1" type="ORF">METZ01_LOCUS509522</name>
</gene>
<proteinExistence type="predicted"/>
<dbReference type="InterPro" id="IPR021516">
    <property type="entry name" value="DUF3179"/>
</dbReference>
<organism evidence="1">
    <name type="scientific">marine metagenome</name>
    <dbReference type="NCBI Taxonomy" id="408172"/>
    <lineage>
        <taxon>unclassified sequences</taxon>
        <taxon>metagenomes</taxon>
        <taxon>ecological metagenomes</taxon>
    </lineage>
</organism>
<name>A0A383EKQ9_9ZZZZ</name>
<protein>
    <submittedName>
        <fullName evidence="1">Uncharacterized protein</fullName>
    </submittedName>
</protein>
<dbReference type="Pfam" id="PF11376">
    <property type="entry name" value="DUF3179"/>
    <property type="match status" value="1"/>
</dbReference>
<dbReference type="EMBL" id="UINC01226257">
    <property type="protein sequence ID" value="SVE56668.1"/>
    <property type="molecule type" value="Genomic_DNA"/>
</dbReference>
<reference evidence="1" key="1">
    <citation type="submission" date="2018-05" db="EMBL/GenBank/DDBJ databases">
        <authorList>
            <person name="Lanie J.A."/>
            <person name="Ng W.-L."/>
            <person name="Kazmierczak K.M."/>
            <person name="Andrzejewski T.M."/>
            <person name="Davidsen T.M."/>
            <person name="Wayne K.J."/>
            <person name="Tettelin H."/>
            <person name="Glass J.I."/>
            <person name="Rusch D."/>
            <person name="Podicherti R."/>
            <person name="Tsui H.-C.T."/>
            <person name="Winkler M.E."/>
        </authorList>
    </citation>
    <scope>NUCLEOTIDE SEQUENCE</scope>
</reference>
<dbReference type="AlphaFoldDB" id="A0A383EKQ9"/>